<reference evidence="2 3" key="1">
    <citation type="submission" date="2019-02" db="EMBL/GenBank/DDBJ databases">
        <title>Deep-cultivation of Planctomycetes and their phenomic and genomic characterization uncovers novel biology.</title>
        <authorList>
            <person name="Wiegand S."/>
            <person name="Jogler M."/>
            <person name="Boedeker C."/>
            <person name="Pinto D."/>
            <person name="Vollmers J."/>
            <person name="Rivas-Marin E."/>
            <person name="Kohn T."/>
            <person name="Peeters S.H."/>
            <person name="Heuer A."/>
            <person name="Rast P."/>
            <person name="Oberbeckmann S."/>
            <person name="Bunk B."/>
            <person name="Jeske O."/>
            <person name="Meyerdierks A."/>
            <person name="Storesund J.E."/>
            <person name="Kallscheuer N."/>
            <person name="Luecker S."/>
            <person name="Lage O.M."/>
            <person name="Pohl T."/>
            <person name="Merkel B.J."/>
            <person name="Hornburger P."/>
            <person name="Mueller R.-W."/>
            <person name="Bruemmer F."/>
            <person name="Labrenz M."/>
            <person name="Spormann A.M."/>
            <person name="Op den Camp H."/>
            <person name="Overmann J."/>
            <person name="Amann R."/>
            <person name="Jetten M.S.M."/>
            <person name="Mascher T."/>
            <person name="Medema M.H."/>
            <person name="Devos D.P."/>
            <person name="Kaster A.-K."/>
            <person name="Ovreas L."/>
            <person name="Rohde M."/>
            <person name="Galperin M.Y."/>
            <person name="Jogler C."/>
        </authorList>
    </citation>
    <scope>NUCLEOTIDE SEQUENCE [LARGE SCALE GENOMIC DNA]</scope>
    <source>
        <strain evidence="2 3">Q31a</strain>
    </source>
</reference>
<evidence type="ECO:0000313" key="2">
    <source>
        <dbReference type="EMBL" id="QDV22925.1"/>
    </source>
</evidence>
<proteinExistence type="predicted"/>
<dbReference type="KEGG" id="ahel:Q31a_12180"/>
<accession>A0A518G2Y9</accession>
<protein>
    <submittedName>
        <fullName evidence="2">Uncharacterized protein</fullName>
    </submittedName>
</protein>
<feature type="region of interest" description="Disordered" evidence="1">
    <location>
        <begin position="68"/>
        <end position="125"/>
    </location>
</feature>
<keyword evidence="3" id="KW-1185">Reference proteome</keyword>
<gene>
    <name evidence="2" type="ORF">Q31a_12180</name>
</gene>
<dbReference type="RefSeq" id="WP_145075235.1">
    <property type="nucleotide sequence ID" value="NZ_CP036298.1"/>
</dbReference>
<evidence type="ECO:0000313" key="3">
    <source>
        <dbReference type="Proteomes" id="UP000318017"/>
    </source>
</evidence>
<evidence type="ECO:0000256" key="1">
    <source>
        <dbReference type="SAM" id="MobiDB-lite"/>
    </source>
</evidence>
<dbReference type="Proteomes" id="UP000318017">
    <property type="component" value="Chromosome"/>
</dbReference>
<feature type="compositionally biased region" description="Acidic residues" evidence="1">
    <location>
        <begin position="98"/>
        <end position="117"/>
    </location>
</feature>
<organism evidence="2 3">
    <name type="scientific">Aureliella helgolandensis</name>
    <dbReference type="NCBI Taxonomy" id="2527968"/>
    <lineage>
        <taxon>Bacteria</taxon>
        <taxon>Pseudomonadati</taxon>
        <taxon>Planctomycetota</taxon>
        <taxon>Planctomycetia</taxon>
        <taxon>Pirellulales</taxon>
        <taxon>Pirellulaceae</taxon>
        <taxon>Aureliella</taxon>
    </lineage>
</organism>
<sequence>MVKRYALHTKRPILIAGQTLTPEDDLVTLELQCDLPIRKVLQLLQFNHAELLEIDAEDEEGEELETIELAPTHGPGADATDPIAPNPEPEAAASEPVAEAEPDNSGDNSGDDSDEPTVFDHYPEPTRRGLAKVGIVTLADAAEHYTTHKSFELLDGVGRETNKKIIAQLQAAGLIT</sequence>
<dbReference type="AlphaFoldDB" id="A0A518G2Y9"/>
<dbReference type="EMBL" id="CP036298">
    <property type="protein sequence ID" value="QDV22925.1"/>
    <property type="molecule type" value="Genomic_DNA"/>
</dbReference>
<name>A0A518G2Y9_9BACT</name>